<evidence type="ECO:0000259" key="18">
    <source>
        <dbReference type="PROSITE" id="PS50255"/>
    </source>
</evidence>
<dbReference type="GO" id="GO:0016020">
    <property type="term" value="C:membrane"/>
    <property type="evidence" value="ECO:0007669"/>
    <property type="project" value="UniProtKB-SubCell"/>
</dbReference>
<sequence length="508" mass="57309">MGVPAPLTREQVAERIIAGDNLIILRNKVIRVPPSWLATHPGGPLAILHFVGRDATDEVEAFHSGPTLERIAKYTIGTVDISGNGWESFVPPVMSGWVRRMGSWYNEAEAVRSNGDSKHSPASQILLVERSETSPTSGPTLETLQPPPTSINPKISAQHSAAYKALHKRIVDAGLYQCRYLTGYGPEIARYILLAVFSAIAYQHKWYITSAVLLGLFWHQLTFAAHDLGHVGVTHDWTKDRLLAIFIADLCGGLSIGWWVDNHNTHHLVTNHPVHDPDIQHLPFFAISPVFLGSLWSSYYKRVMAFDAFAKFFISIQHKLFYIVMMFARFNLYVLSYTYLAKHAFQPKRAVGGRWWWWSEVICLGLFFYWYSSVLMGIPSLKMRLAYLAVSHIVTSPLHIQIVLSHFSRSTDDLGPAESFPARQLRTTVDVICSPAIEFIHGGLHLQVTHHLFPRLPRHNLRAASKLVKEFAKENGLEYAEFGFIEGQRGGPRSVKARSQTKSRLLVW</sequence>
<dbReference type="InterPro" id="IPR012171">
    <property type="entry name" value="Fatty_acid_desaturase"/>
</dbReference>
<dbReference type="AlphaFoldDB" id="A0AAW0GNJ7"/>
<evidence type="ECO:0000256" key="8">
    <source>
        <dbReference type="ARBA" id="ARBA00022692"/>
    </source>
</evidence>
<evidence type="ECO:0000256" key="3">
    <source>
        <dbReference type="ARBA" id="ARBA00004991"/>
    </source>
</evidence>
<accession>A0AAW0GNJ7</accession>
<comment type="similarity">
    <text evidence="4">Belongs to the fatty acid desaturase type 1 family.</text>
</comment>
<dbReference type="EC" id="1.14.19.18" evidence="5"/>
<keyword evidence="13" id="KW-0408">Iron</keyword>
<dbReference type="PROSITE" id="PS50255">
    <property type="entry name" value="CYTOCHROME_B5_2"/>
    <property type="match status" value="1"/>
</dbReference>
<feature type="transmembrane region" description="Helical" evidence="17">
    <location>
        <begin position="355"/>
        <end position="378"/>
    </location>
</feature>
<keyword evidence="9" id="KW-0479">Metal-binding</keyword>
<keyword evidence="14" id="KW-0443">Lipid metabolism</keyword>
<dbReference type="PIRSF" id="PIRSF015921">
    <property type="entry name" value="FA_sphinglp_des"/>
    <property type="match status" value="1"/>
</dbReference>
<evidence type="ECO:0000256" key="15">
    <source>
        <dbReference type="ARBA" id="ARBA00023136"/>
    </source>
</evidence>
<evidence type="ECO:0000313" key="19">
    <source>
        <dbReference type="EMBL" id="KAK7694755.1"/>
    </source>
</evidence>
<evidence type="ECO:0000256" key="6">
    <source>
        <dbReference type="ARBA" id="ARBA00016939"/>
    </source>
</evidence>
<gene>
    <name evidence="19" type="ORF">QCA50_001943</name>
</gene>
<name>A0AAW0GNJ7_9APHY</name>
<evidence type="ECO:0000256" key="16">
    <source>
        <dbReference type="SAM" id="MobiDB-lite"/>
    </source>
</evidence>
<dbReference type="InterPro" id="IPR001199">
    <property type="entry name" value="Cyt_B5-like_heme/steroid-bd"/>
</dbReference>
<dbReference type="SMART" id="SM01117">
    <property type="entry name" value="Cyt-b5"/>
    <property type="match status" value="1"/>
</dbReference>
<keyword evidence="10" id="KW-0746">Sphingolipid metabolism</keyword>
<evidence type="ECO:0000256" key="13">
    <source>
        <dbReference type="ARBA" id="ARBA00023004"/>
    </source>
</evidence>
<organism evidence="19 20">
    <name type="scientific">Cerrena zonata</name>
    <dbReference type="NCBI Taxonomy" id="2478898"/>
    <lineage>
        <taxon>Eukaryota</taxon>
        <taxon>Fungi</taxon>
        <taxon>Dikarya</taxon>
        <taxon>Basidiomycota</taxon>
        <taxon>Agaricomycotina</taxon>
        <taxon>Agaricomycetes</taxon>
        <taxon>Polyporales</taxon>
        <taxon>Cerrenaceae</taxon>
        <taxon>Cerrena</taxon>
    </lineage>
</organism>
<evidence type="ECO:0000256" key="14">
    <source>
        <dbReference type="ARBA" id="ARBA00023098"/>
    </source>
</evidence>
<dbReference type="GO" id="GO:0006665">
    <property type="term" value="P:sphingolipid metabolic process"/>
    <property type="evidence" value="ECO:0007669"/>
    <property type="project" value="UniProtKB-KW"/>
</dbReference>
<evidence type="ECO:0000256" key="12">
    <source>
        <dbReference type="ARBA" id="ARBA00023002"/>
    </source>
</evidence>
<dbReference type="SUPFAM" id="SSF55856">
    <property type="entry name" value="Cytochrome b5-like heme/steroid binding domain"/>
    <property type="match status" value="1"/>
</dbReference>
<comment type="pathway">
    <text evidence="3">Sphingolipid metabolism.</text>
</comment>
<evidence type="ECO:0000256" key="5">
    <source>
        <dbReference type="ARBA" id="ARBA00012019"/>
    </source>
</evidence>
<feature type="domain" description="Cytochrome b5 heme-binding" evidence="18">
    <location>
        <begin position="4"/>
        <end position="80"/>
    </location>
</feature>
<proteinExistence type="inferred from homology"/>
<dbReference type="PANTHER" id="PTHR19353:SF30">
    <property type="entry name" value="DELTA 8-(E)-SPHINGOLIPID DESATURASE"/>
    <property type="match status" value="1"/>
</dbReference>
<dbReference type="InterPro" id="IPR005804">
    <property type="entry name" value="FA_desaturase_dom"/>
</dbReference>
<evidence type="ECO:0000313" key="20">
    <source>
        <dbReference type="Proteomes" id="UP001385951"/>
    </source>
</evidence>
<dbReference type="CDD" id="cd03506">
    <property type="entry name" value="Delta6-FADS-like"/>
    <property type="match status" value="1"/>
</dbReference>
<keyword evidence="8 17" id="KW-0812">Transmembrane</keyword>
<dbReference type="InterPro" id="IPR036400">
    <property type="entry name" value="Cyt_B5-like_heme/steroid_sf"/>
</dbReference>
<dbReference type="Gene3D" id="3.10.120.10">
    <property type="entry name" value="Cytochrome b5-like heme/steroid binding domain"/>
    <property type="match status" value="1"/>
</dbReference>
<feature type="region of interest" description="Disordered" evidence="16">
    <location>
        <begin position="130"/>
        <end position="149"/>
    </location>
</feature>
<dbReference type="EMBL" id="JASBNA010000002">
    <property type="protein sequence ID" value="KAK7694755.1"/>
    <property type="molecule type" value="Genomic_DNA"/>
</dbReference>
<dbReference type="Pfam" id="PF00173">
    <property type="entry name" value="Cyt-b5"/>
    <property type="match status" value="1"/>
</dbReference>
<feature type="compositionally biased region" description="Polar residues" evidence="16">
    <location>
        <begin position="133"/>
        <end position="143"/>
    </location>
</feature>
<keyword evidence="12" id="KW-0560">Oxidoreductase</keyword>
<dbReference type="GO" id="GO:0046872">
    <property type="term" value="F:metal ion binding"/>
    <property type="evidence" value="ECO:0007669"/>
    <property type="project" value="UniProtKB-KW"/>
</dbReference>
<evidence type="ECO:0000256" key="2">
    <source>
        <dbReference type="ARBA" id="ARBA00004760"/>
    </source>
</evidence>
<keyword evidence="7" id="KW-0349">Heme</keyword>
<comment type="pathway">
    <text evidence="2">Lipid metabolism; sphingolipid metabolism.</text>
</comment>
<keyword evidence="11 17" id="KW-1133">Transmembrane helix</keyword>
<keyword evidence="15 17" id="KW-0472">Membrane</keyword>
<keyword evidence="20" id="KW-1185">Reference proteome</keyword>
<protein>
    <recommendedName>
        <fullName evidence="6">Delta 8-(E)-sphingolipid desaturase</fullName>
        <ecNumber evidence="5">1.14.19.18</ecNumber>
    </recommendedName>
</protein>
<evidence type="ECO:0000256" key="11">
    <source>
        <dbReference type="ARBA" id="ARBA00022989"/>
    </source>
</evidence>
<evidence type="ECO:0000256" key="10">
    <source>
        <dbReference type="ARBA" id="ARBA00022919"/>
    </source>
</evidence>
<feature type="transmembrane region" description="Helical" evidence="17">
    <location>
        <begin position="242"/>
        <end position="260"/>
    </location>
</feature>
<evidence type="ECO:0000256" key="7">
    <source>
        <dbReference type="ARBA" id="ARBA00022617"/>
    </source>
</evidence>
<evidence type="ECO:0000256" key="1">
    <source>
        <dbReference type="ARBA" id="ARBA00004141"/>
    </source>
</evidence>
<feature type="transmembrane region" description="Helical" evidence="17">
    <location>
        <begin position="280"/>
        <end position="299"/>
    </location>
</feature>
<feature type="transmembrane region" description="Helical" evidence="17">
    <location>
        <begin position="320"/>
        <end position="340"/>
    </location>
</feature>
<comment type="caution">
    <text evidence="19">The sequence shown here is derived from an EMBL/GenBank/DDBJ whole genome shotgun (WGS) entry which is preliminary data.</text>
</comment>
<evidence type="ECO:0000256" key="17">
    <source>
        <dbReference type="SAM" id="Phobius"/>
    </source>
</evidence>
<evidence type="ECO:0000256" key="4">
    <source>
        <dbReference type="ARBA" id="ARBA00009295"/>
    </source>
</evidence>
<dbReference type="GO" id="GO:0016717">
    <property type="term" value="F:oxidoreductase activity, acting on paired donors, with oxidation of a pair of donors resulting in the reduction of molecular oxygen to two molecules of water"/>
    <property type="evidence" value="ECO:0007669"/>
    <property type="project" value="TreeGrafter"/>
</dbReference>
<dbReference type="Proteomes" id="UP001385951">
    <property type="component" value="Unassembled WGS sequence"/>
</dbReference>
<evidence type="ECO:0000256" key="9">
    <source>
        <dbReference type="ARBA" id="ARBA00022723"/>
    </source>
</evidence>
<dbReference type="PANTHER" id="PTHR19353">
    <property type="entry name" value="FATTY ACID DESATURASE 2"/>
    <property type="match status" value="1"/>
</dbReference>
<comment type="subcellular location">
    <subcellularLocation>
        <location evidence="1">Membrane</location>
        <topology evidence="1">Multi-pass membrane protein</topology>
    </subcellularLocation>
</comment>
<reference evidence="19 20" key="1">
    <citation type="submission" date="2022-09" db="EMBL/GenBank/DDBJ databases">
        <authorList>
            <person name="Palmer J.M."/>
        </authorList>
    </citation>
    <scope>NUCLEOTIDE SEQUENCE [LARGE SCALE GENOMIC DNA]</scope>
    <source>
        <strain evidence="19 20">DSM 7382</strain>
    </source>
</reference>
<dbReference type="Pfam" id="PF00487">
    <property type="entry name" value="FA_desaturase"/>
    <property type="match status" value="1"/>
</dbReference>